<evidence type="ECO:0000256" key="4">
    <source>
        <dbReference type="ARBA" id="ARBA00022723"/>
    </source>
</evidence>
<comment type="subcellular location">
    <subcellularLocation>
        <location evidence="2">Secreted</location>
    </subcellularLocation>
</comment>
<evidence type="ECO:0000256" key="13">
    <source>
        <dbReference type="ARBA" id="ARBA00044502"/>
    </source>
</evidence>
<feature type="signal peptide" evidence="17">
    <location>
        <begin position="1"/>
        <end position="18"/>
    </location>
</feature>
<dbReference type="GO" id="GO:0030245">
    <property type="term" value="P:cellulose catabolic process"/>
    <property type="evidence" value="ECO:0007669"/>
    <property type="project" value="UniProtKB-KW"/>
</dbReference>
<keyword evidence="12" id="KW-0624">Polysaccharide degradation</keyword>
<dbReference type="EMBL" id="MU864933">
    <property type="protein sequence ID" value="KAK4466169.1"/>
    <property type="molecule type" value="Genomic_DNA"/>
</dbReference>
<evidence type="ECO:0000256" key="3">
    <source>
        <dbReference type="ARBA" id="ARBA00022525"/>
    </source>
</evidence>
<dbReference type="GO" id="GO:0005576">
    <property type="term" value="C:extracellular region"/>
    <property type="evidence" value="ECO:0007669"/>
    <property type="project" value="UniProtKB-SubCell"/>
</dbReference>
<dbReference type="Pfam" id="PF03443">
    <property type="entry name" value="AA9"/>
    <property type="match status" value="1"/>
</dbReference>
<evidence type="ECO:0000256" key="14">
    <source>
        <dbReference type="ARBA" id="ARBA00045077"/>
    </source>
</evidence>
<dbReference type="InterPro" id="IPR049892">
    <property type="entry name" value="AA9"/>
</dbReference>
<reference evidence="19" key="2">
    <citation type="submission" date="2023-06" db="EMBL/GenBank/DDBJ databases">
        <authorList>
            <consortium name="Lawrence Berkeley National Laboratory"/>
            <person name="Mondo S.J."/>
            <person name="Hensen N."/>
            <person name="Bonometti L."/>
            <person name="Westerberg I."/>
            <person name="Brannstrom I.O."/>
            <person name="Guillou S."/>
            <person name="Cros-Aarteil S."/>
            <person name="Calhoun S."/>
            <person name="Haridas S."/>
            <person name="Kuo A."/>
            <person name="Pangilinan J."/>
            <person name="Riley R."/>
            <person name="Labutti K."/>
            <person name="Andreopoulos B."/>
            <person name="Lipzen A."/>
            <person name="Chen C."/>
            <person name="Yanf M."/>
            <person name="Daum C."/>
            <person name="Ng V."/>
            <person name="Clum A."/>
            <person name="Steindorff A."/>
            <person name="Ohm R."/>
            <person name="Martin F."/>
            <person name="Silar P."/>
            <person name="Natvig D."/>
            <person name="Lalanne C."/>
            <person name="Gautier V."/>
            <person name="Ament-Velasquez S.L."/>
            <person name="Kruys A."/>
            <person name="Hutchinson M.I."/>
            <person name="Powell A.J."/>
            <person name="Barry K."/>
            <person name="Miller A.N."/>
            <person name="Grigoriev I.V."/>
            <person name="Debuchy R."/>
            <person name="Gladieux P."/>
            <person name="Thoren M.H."/>
            <person name="Johannesson H."/>
        </authorList>
    </citation>
    <scope>NUCLEOTIDE SEQUENCE</scope>
    <source>
        <strain evidence="19">PSN324</strain>
    </source>
</reference>
<proteinExistence type="inferred from homology"/>
<dbReference type="AlphaFoldDB" id="A0AAV9I1F3"/>
<evidence type="ECO:0000313" key="19">
    <source>
        <dbReference type="EMBL" id="KAK4466169.1"/>
    </source>
</evidence>
<dbReference type="EC" id="1.14.99.56" evidence="15"/>
<evidence type="ECO:0000256" key="2">
    <source>
        <dbReference type="ARBA" id="ARBA00004613"/>
    </source>
</evidence>
<evidence type="ECO:0000256" key="5">
    <source>
        <dbReference type="ARBA" id="ARBA00022729"/>
    </source>
</evidence>
<reference evidence="19" key="1">
    <citation type="journal article" date="2023" name="Mol. Phylogenet. Evol.">
        <title>Genome-scale phylogeny and comparative genomics of the fungal order Sordariales.</title>
        <authorList>
            <person name="Hensen N."/>
            <person name="Bonometti L."/>
            <person name="Westerberg I."/>
            <person name="Brannstrom I.O."/>
            <person name="Guillou S."/>
            <person name="Cros-Aarteil S."/>
            <person name="Calhoun S."/>
            <person name="Haridas S."/>
            <person name="Kuo A."/>
            <person name="Mondo S."/>
            <person name="Pangilinan J."/>
            <person name="Riley R."/>
            <person name="LaButti K."/>
            <person name="Andreopoulos B."/>
            <person name="Lipzen A."/>
            <person name="Chen C."/>
            <person name="Yan M."/>
            <person name="Daum C."/>
            <person name="Ng V."/>
            <person name="Clum A."/>
            <person name="Steindorff A."/>
            <person name="Ohm R.A."/>
            <person name="Martin F."/>
            <person name="Silar P."/>
            <person name="Natvig D.O."/>
            <person name="Lalanne C."/>
            <person name="Gautier V."/>
            <person name="Ament-Velasquez S.L."/>
            <person name="Kruys A."/>
            <person name="Hutchinson M.I."/>
            <person name="Powell A.J."/>
            <person name="Barry K."/>
            <person name="Miller A.N."/>
            <person name="Grigoriev I.V."/>
            <person name="Debuchy R."/>
            <person name="Gladieux P."/>
            <person name="Hiltunen Thoren M."/>
            <person name="Johannesson H."/>
        </authorList>
    </citation>
    <scope>NUCLEOTIDE SEQUENCE</scope>
    <source>
        <strain evidence="19">PSN324</strain>
    </source>
</reference>
<feature type="compositionally biased region" description="Low complexity" evidence="16">
    <location>
        <begin position="243"/>
        <end position="266"/>
    </location>
</feature>
<comment type="catalytic activity">
    <reaction evidence="14">
        <text>[(1-&gt;4)-beta-D-glucosyl]n+m + reduced acceptor + O2 = 4-dehydro-beta-D-glucosyl-[(1-&gt;4)-beta-D-glucosyl]n-1 + [(1-&gt;4)-beta-D-glucosyl]m + acceptor + H2O.</text>
        <dbReference type="EC" id="1.14.99.56"/>
    </reaction>
</comment>
<keyword evidence="20" id="KW-1185">Reference proteome</keyword>
<keyword evidence="10" id="KW-1015">Disulfide bond</keyword>
<name>A0AAV9I1F3_9PEZI</name>
<evidence type="ECO:0000256" key="6">
    <source>
        <dbReference type="ARBA" id="ARBA00023001"/>
    </source>
</evidence>
<accession>A0AAV9I1F3</accession>
<dbReference type="PANTHER" id="PTHR33353">
    <property type="entry name" value="PUTATIVE (AFU_ORTHOLOGUE AFUA_1G12560)-RELATED"/>
    <property type="match status" value="1"/>
</dbReference>
<evidence type="ECO:0000256" key="16">
    <source>
        <dbReference type="SAM" id="MobiDB-lite"/>
    </source>
</evidence>
<evidence type="ECO:0000256" key="17">
    <source>
        <dbReference type="SAM" id="SignalP"/>
    </source>
</evidence>
<evidence type="ECO:0000256" key="8">
    <source>
        <dbReference type="ARBA" id="ARBA00023008"/>
    </source>
</evidence>
<evidence type="ECO:0000256" key="10">
    <source>
        <dbReference type="ARBA" id="ARBA00023157"/>
    </source>
</evidence>
<organism evidence="19 20">
    <name type="scientific">Cladorrhinum samala</name>
    <dbReference type="NCBI Taxonomy" id="585594"/>
    <lineage>
        <taxon>Eukaryota</taxon>
        <taxon>Fungi</taxon>
        <taxon>Dikarya</taxon>
        <taxon>Ascomycota</taxon>
        <taxon>Pezizomycotina</taxon>
        <taxon>Sordariomycetes</taxon>
        <taxon>Sordariomycetidae</taxon>
        <taxon>Sordariales</taxon>
        <taxon>Podosporaceae</taxon>
        <taxon>Cladorrhinum</taxon>
    </lineage>
</organism>
<feature type="region of interest" description="Disordered" evidence="16">
    <location>
        <begin position="238"/>
        <end position="266"/>
    </location>
</feature>
<keyword evidence="9" id="KW-0503">Monooxygenase</keyword>
<dbReference type="Proteomes" id="UP001321749">
    <property type="component" value="Unassembled WGS sequence"/>
</dbReference>
<evidence type="ECO:0000259" key="18">
    <source>
        <dbReference type="Pfam" id="PF03443"/>
    </source>
</evidence>
<keyword evidence="6" id="KW-0136">Cellulose degradation</keyword>
<feature type="chain" id="PRO_5043373132" description="lytic cellulose monooxygenase (C4-dehydrogenating)" evidence="17">
    <location>
        <begin position="19"/>
        <end position="379"/>
    </location>
</feature>
<keyword evidence="11" id="KW-0119">Carbohydrate metabolism</keyword>
<keyword evidence="3" id="KW-0964">Secreted</keyword>
<evidence type="ECO:0000256" key="12">
    <source>
        <dbReference type="ARBA" id="ARBA00023326"/>
    </source>
</evidence>
<dbReference type="InterPro" id="IPR005103">
    <property type="entry name" value="AA9_LPMO"/>
</dbReference>
<evidence type="ECO:0000256" key="11">
    <source>
        <dbReference type="ARBA" id="ARBA00023277"/>
    </source>
</evidence>
<keyword evidence="19" id="KW-0378">Hydrolase</keyword>
<keyword evidence="7" id="KW-0560">Oxidoreductase</keyword>
<sequence length="379" mass="40169">MRLQTLLSLGLASTFASAHTVLTTIFIDGQNQGDGTCIRMGVDPERVTFPISSIDSPDMACGFNGDTPVAFTCPAKAGSTITMAFRAWADDSSRGPIDISHVGSISVYLKHLSSPSSSASGSGWFKIYHSGYSQSAKAWSAETLIKNNGLLTTDLPSSLPSGDYLLRTEVLALQNYPETQFFVNCAQLRIASGTAATAASIPSDKTVSIPGHVKADDKGLTYNIFEIDPVASPYPIPGPKPYFPTTTTTAAGTNTKATDSSSGSQLSQDGLVPKTCILKNANWCAAEIPDFSGEDECWASSDNCWKQVEACYNSAPPSGGKGCKLWSDKKCEVTQRRCAEGDWNGPQDKGAIVASWDEASEPIPGGQLPPVDVGEDRVE</sequence>
<protein>
    <recommendedName>
        <fullName evidence="15">lytic cellulose monooxygenase (C4-dehydrogenating)</fullName>
        <ecNumber evidence="15">1.14.99.56</ecNumber>
    </recommendedName>
</protein>
<dbReference type="Gene3D" id="2.70.50.70">
    <property type="match status" value="1"/>
</dbReference>
<dbReference type="GO" id="GO:0046872">
    <property type="term" value="F:metal ion binding"/>
    <property type="evidence" value="ECO:0007669"/>
    <property type="project" value="UniProtKB-KW"/>
</dbReference>
<comment type="similarity">
    <text evidence="13">Belongs to the polysaccharide monooxygenase AA9 family.</text>
</comment>
<keyword evidence="8" id="KW-0186">Copper</keyword>
<comment type="caution">
    <text evidence="19">The sequence shown here is derived from an EMBL/GenBank/DDBJ whole genome shotgun (WGS) entry which is preliminary data.</text>
</comment>
<feature type="domain" description="Auxiliary Activity family 9 catalytic" evidence="18">
    <location>
        <begin position="19"/>
        <end position="226"/>
    </location>
</feature>
<feature type="non-terminal residue" evidence="19">
    <location>
        <position position="379"/>
    </location>
</feature>
<evidence type="ECO:0000256" key="15">
    <source>
        <dbReference type="ARBA" id="ARBA00047174"/>
    </source>
</evidence>
<dbReference type="CDD" id="cd21175">
    <property type="entry name" value="LPMO_AA9"/>
    <property type="match status" value="1"/>
</dbReference>
<dbReference type="GO" id="GO:0004497">
    <property type="term" value="F:monooxygenase activity"/>
    <property type="evidence" value="ECO:0007669"/>
    <property type="project" value="UniProtKB-KW"/>
</dbReference>
<evidence type="ECO:0000256" key="1">
    <source>
        <dbReference type="ARBA" id="ARBA00001973"/>
    </source>
</evidence>
<evidence type="ECO:0000256" key="9">
    <source>
        <dbReference type="ARBA" id="ARBA00023033"/>
    </source>
</evidence>
<dbReference type="PANTHER" id="PTHR33353:SF32">
    <property type="entry name" value="ENDO-BETA-1,4-GLUCANASE D"/>
    <property type="match status" value="1"/>
</dbReference>
<comment type="cofactor">
    <cofactor evidence="1">
        <name>Cu(2+)</name>
        <dbReference type="ChEBI" id="CHEBI:29036"/>
    </cofactor>
</comment>
<dbReference type="GO" id="GO:0016787">
    <property type="term" value="F:hydrolase activity"/>
    <property type="evidence" value="ECO:0007669"/>
    <property type="project" value="UniProtKB-KW"/>
</dbReference>
<keyword evidence="4" id="KW-0479">Metal-binding</keyword>
<evidence type="ECO:0000313" key="20">
    <source>
        <dbReference type="Proteomes" id="UP001321749"/>
    </source>
</evidence>
<gene>
    <name evidence="19" type="ORF">QBC42DRAFT_193197</name>
</gene>
<evidence type="ECO:0000256" key="7">
    <source>
        <dbReference type="ARBA" id="ARBA00023002"/>
    </source>
</evidence>
<keyword evidence="5 17" id="KW-0732">Signal</keyword>
<feature type="region of interest" description="Disordered" evidence="16">
    <location>
        <begin position="339"/>
        <end position="379"/>
    </location>
</feature>